<comment type="caution">
    <text evidence="1">The sequence shown here is derived from an EMBL/GenBank/DDBJ whole genome shotgun (WGS) entry which is preliminary data.</text>
</comment>
<proteinExistence type="predicted"/>
<keyword evidence="1" id="KW-0969">Cilium</keyword>
<protein>
    <submittedName>
        <fullName evidence="1">Flagellar protein FlaG</fullName>
    </submittedName>
</protein>
<evidence type="ECO:0000313" key="1">
    <source>
        <dbReference type="EMBL" id="GLI53102.1"/>
    </source>
</evidence>
<keyword evidence="2" id="KW-1185">Reference proteome</keyword>
<dbReference type="Pfam" id="PF03646">
    <property type="entry name" value="FlaG"/>
    <property type="match status" value="1"/>
</dbReference>
<dbReference type="InterPro" id="IPR005186">
    <property type="entry name" value="FlaG"/>
</dbReference>
<dbReference type="AlphaFoldDB" id="A0A9W6LJW1"/>
<keyword evidence="1" id="KW-0282">Flagellum</keyword>
<dbReference type="Proteomes" id="UP001144297">
    <property type="component" value="Unassembled WGS sequence"/>
</dbReference>
<reference evidence="1" key="1">
    <citation type="submission" date="2022-12" db="EMBL/GenBank/DDBJ databases">
        <title>Reference genome sequencing for broad-spectrum identification of bacterial and archaeal isolates by mass spectrometry.</title>
        <authorList>
            <person name="Sekiguchi Y."/>
            <person name="Tourlousse D.M."/>
        </authorList>
    </citation>
    <scope>NUCLEOTIDE SEQUENCE</scope>
    <source>
        <strain evidence="1">TSL-P1</strain>
    </source>
</reference>
<dbReference type="PANTHER" id="PTHR37166:SF1">
    <property type="entry name" value="PROTEIN FLAG"/>
    <property type="match status" value="1"/>
</dbReference>
<organism evidence="1 2">
    <name type="scientific">Thermodesulfovibrio yellowstonii</name>
    <dbReference type="NCBI Taxonomy" id="28262"/>
    <lineage>
        <taxon>Bacteria</taxon>
        <taxon>Pseudomonadati</taxon>
        <taxon>Nitrospirota</taxon>
        <taxon>Thermodesulfovibrionia</taxon>
        <taxon>Thermodesulfovibrionales</taxon>
        <taxon>Thermodesulfovibrionaceae</taxon>
        <taxon>Thermodesulfovibrio</taxon>
    </lineage>
</organism>
<dbReference type="SUPFAM" id="SSF160214">
    <property type="entry name" value="FlaG-like"/>
    <property type="match status" value="1"/>
</dbReference>
<dbReference type="PANTHER" id="PTHR37166">
    <property type="entry name" value="PROTEIN FLAG"/>
    <property type="match status" value="1"/>
</dbReference>
<keyword evidence="1" id="KW-0966">Cell projection</keyword>
<evidence type="ECO:0000313" key="2">
    <source>
        <dbReference type="Proteomes" id="UP001144297"/>
    </source>
</evidence>
<dbReference type="Gene3D" id="3.30.160.170">
    <property type="entry name" value="FlaG-like"/>
    <property type="match status" value="1"/>
</dbReference>
<dbReference type="InterPro" id="IPR035924">
    <property type="entry name" value="FlaG-like_sf"/>
</dbReference>
<accession>A0A9W6LJW1</accession>
<dbReference type="EMBL" id="BSDX01000001">
    <property type="protein sequence ID" value="GLI53102.1"/>
    <property type="molecule type" value="Genomic_DNA"/>
</dbReference>
<sequence length="130" mass="15467">MKLDGIEKEVIMINPYRQAKLDIIYPQSLQKESSSNLNNQKNLLQENSDNFGKITMSQEELNRIMDEIKHKFSMLEKYLKIDIDAELKMPISKIIDMRTEEVIRQIPPEWLVDILKRMEELKGVFYYEEA</sequence>
<name>A0A9W6LJW1_9BACT</name>
<gene>
    <name evidence="1" type="primary">flaG</name>
    <name evidence="1" type="ORF">TISLANDTSLP1_07950</name>
</gene>